<organism evidence="1 2">
    <name type="scientific">Klebsiella pneumoniae</name>
    <dbReference type="NCBI Taxonomy" id="573"/>
    <lineage>
        <taxon>Bacteria</taxon>
        <taxon>Pseudomonadati</taxon>
        <taxon>Pseudomonadota</taxon>
        <taxon>Gammaproteobacteria</taxon>
        <taxon>Enterobacterales</taxon>
        <taxon>Enterobacteriaceae</taxon>
        <taxon>Klebsiella/Raoultella group</taxon>
        <taxon>Klebsiella</taxon>
        <taxon>Klebsiella pneumoniae complex</taxon>
    </lineage>
</organism>
<dbReference type="GO" id="GO:0003934">
    <property type="term" value="F:GTP cyclohydrolase I activity"/>
    <property type="evidence" value="ECO:0007669"/>
    <property type="project" value="UniProtKB-EC"/>
</dbReference>
<proteinExistence type="predicted"/>
<dbReference type="Proteomes" id="UP000250675">
    <property type="component" value="Unassembled WGS sequence"/>
</dbReference>
<name>A0A2X3IPW5_KLEPN</name>
<dbReference type="AlphaFoldDB" id="A0A2X3IPW5"/>
<reference evidence="1 2" key="1">
    <citation type="submission" date="2018-06" db="EMBL/GenBank/DDBJ databases">
        <authorList>
            <consortium name="Pathogen Informatics"/>
            <person name="Doyle S."/>
        </authorList>
    </citation>
    <scope>NUCLEOTIDE SEQUENCE [LARGE SCALE GENOMIC DNA]</scope>
    <source>
        <strain evidence="1 2">NCTC9645</strain>
    </source>
</reference>
<accession>A0A2X3IPW5</accession>
<evidence type="ECO:0000313" key="1">
    <source>
        <dbReference type="EMBL" id="SQC85861.1"/>
    </source>
</evidence>
<dbReference type="EC" id="3.5.4.16" evidence="1"/>
<keyword evidence="1" id="KW-0378">Hydrolase</keyword>
<protein>
    <submittedName>
        <fullName evidence="1">GTP cyclohydrolase I</fullName>
        <ecNumber evidence="1">3.5.4.16</ecNumber>
    </submittedName>
</protein>
<dbReference type="EMBL" id="UASO01000005">
    <property type="protein sequence ID" value="SQC85861.1"/>
    <property type="molecule type" value="Genomic_DNA"/>
</dbReference>
<sequence>MSSLSKEAVLVHEALVARGLETPIACASTRN</sequence>
<evidence type="ECO:0000313" key="2">
    <source>
        <dbReference type="Proteomes" id="UP000250675"/>
    </source>
</evidence>
<gene>
    <name evidence="1" type="primary">folE</name>
    <name evidence="1" type="ORF">NCTC9645_03924</name>
</gene>